<dbReference type="AlphaFoldDB" id="A0A9D7S5A4"/>
<protein>
    <submittedName>
        <fullName evidence="10">T9SS type A sorting domain-containing protein</fullName>
    </submittedName>
</protein>
<dbReference type="PANTHER" id="PTHR38050">
    <property type="match status" value="1"/>
</dbReference>
<dbReference type="EMBL" id="JADKFW010000004">
    <property type="protein sequence ID" value="MBK9716117.1"/>
    <property type="molecule type" value="Genomic_DNA"/>
</dbReference>
<evidence type="ECO:0000313" key="11">
    <source>
        <dbReference type="Proteomes" id="UP000808349"/>
    </source>
</evidence>
<comment type="caution">
    <text evidence="10">The sequence shown here is derived from an EMBL/GenBank/DDBJ whole genome shotgun (WGS) entry which is preliminary data.</text>
</comment>
<feature type="signal peptide" evidence="8">
    <location>
        <begin position="1"/>
        <end position="19"/>
    </location>
</feature>
<dbReference type="GO" id="GO:0045493">
    <property type="term" value="P:xylan catabolic process"/>
    <property type="evidence" value="ECO:0007669"/>
    <property type="project" value="UniProtKB-KW"/>
</dbReference>
<dbReference type="InterPro" id="IPR003140">
    <property type="entry name" value="PLipase/COase/thioEstase"/>
</dbReference>
<comment type="subcellular location">
    <subcellularLocation>
        <location evidence="1">Secreted</location>
    </subcellularLocation>
</comment>
<gene>
    <name evidence="10" type="ORF">IPO85_01070</name>
</gene>
<evidence type="ECO:0000313" key="10">
    <source>
        <dbReference type="EMBL" id="MBK9716117.1"/>
    </source>
</evidence>
<evidence type="ECO:0000256" key="4">
    <source>
        <dbReference type="ARBA" id="ARBA00022729"/>
    </source>
</evidence>
<name>A0A9D7S5A4_9BACT</name>
<keyword evidence="5" id="KW-0378">Hydrolase</keyword>
<dbReference type="InterPro" id="IPR026444">
    <property type="entry name" value="Secre_tail"/>
</dbReference>
<evidence type="ECO:0000256" key="6">
    <source>
        <dbReference type="ARBA" id="ARBA00023277"/>
    </source>
</evidence>
<dbReference type="PANTHER" id="PTHR38050:SF2">
    <property type="entry name" value="FERULOYL ESTERASE C-RELATED"/>
    <property type="match status" value="1"/>
</dbReference>
<proteinExistence type="predicted"/>
<dbReference type="GO" id="GO:0005576">
    <property type="term" value="C:extracellular region"/>
    <property type="evidence" value="ECO:0007669"/>
    <property type="project" value="UniProtKB-SubCell"/>
</dbReference>
<keyword evidence="7" id="KW-0624">Polysaccharide degradation</keyword>
<feature type="domain" description="Phospholipase/carboxylesterase/thioesterase" evidence="9">
    <location>
        <begin position="113"/>
        <end position="193"/>
    </location>
</feature>
<keyword evidence="2" id="KW-0964">Secreted</keyword>
<evidence type="ECO:0000256" key="1">
    <source>
        <dbReference type="ARBA" id="ARBA00004613"/>
    </source>
</evidence>
<dbReference type="Gene3D" id="3.40.50.1820">
    <property type="entry name" value="alpha/beta hydrolase"/>
    <property type="match status" value="1"/>
</dbReference>
<dbReference type="SUPFAM" id="SSF53474">
    <property type="entry name" value="alpha/beta-Hydrolases"/>
    <property type="match status" value="1"/>
</dbReference>
<reference evidence="10 11" key="1">
    <citation type="submission" date="2020-10" db="EMBL/GenBank/DDBJ databases">
        <title>Connecting structure to function with the recovery of over 1000 high-quality activated sludge metagenome-assembled genomes encoding full-length rRNA genes using long-read sequencing.</title>
        <authorList>
            <person name="Singleton C.M."/>
            <person name="Petriglieri F."/>
            <person name="Kristensen J.M."/>
            <person name="Kirkegaard R.H."/>
            <person name="Michaelsen T.Y."/>
            <person name="Andersen M.H."/>
            <person name="Karst S.M."/>
            <person name="Dueholm M.S."/>
            <person name="Nielsen P.H."/>
            <person name="Albertsen M."/>
        </authorList>
    </citation>
    <scope>NUCLEOTIDE SEQUENCE [LARGE SCALE GENOMIC DNA]</scope>
    <source>
        <strain evidence="10">Ribe_18-Q3-R11-54_BAT3C.373</strain>
    </source>
</reference>
<keyword evidence="3" id="KW-0858">Xylan degradation</keyword>
<evidence type="ECO:0000256" key="5">
    <source>
        <dbReference type="ARBA" id="ARBA00022801"/>
    </source>
</evidence>
<keyword evidence="4 8" id="KW-0732">Signal</keyword>
<dbReference type="Proteomes" id="UP000808349">
    <property type="component" value="Unassembled WGS sequence"/>
</dbReference>
<evidence type="ECO:0000256" key="2">
    <source>
        <dbReference type="ARBA" id="ARBA00022525"/>
    </source>
</evidence>
<evidence type="ECO:0000256" key="7">
    <source>
        <dbReference type="ARBA" id="ARBA00023326"/>
    </source>
</evidence>
<dbReference type="InterPro" id="IPR029058">
    <property type="entry name" value="AB_hydrolase_fold"/>
</dbReference>
<evidence type="ECO:0000259" key="9">
    <source>
        <dbReference type="Pfam" id="PF02230"/>
    </source>
</evidence>
<accession>A0A9D7S5A4</accession>
<dbReference type="GO" id="GO:0030600">
    <property type="term" value="F:feruloyl esterase activity"/>
    <property type="evidence" value="ECO:0007669"/>
    <property type="project" value="InterPro"/>
</dbReference>
<dbReference type="InterPro" id="IPR043595">
    <property type="entry name" value="FaeB/C/D"/>
</dbReference>
<evidence type="ECO:0000256" key="8">
    <source>
        <dbReference type="SAM" id="SignalP"/>
    </source>
</evidence>
<organism evidence="10 11">
    <name type="scientific">Candidatus Defluviibacterium haderslevense</name>
    <dbReference type="NCBI Taxonomy" id="2981993"/>
    <lineage>
        <taxon>Bacteria</taxon>
        <taxon>Pseudomonadati</taxon>
        <taxon>Bacteroidota</taxon>
        <taxon>Saprospiria</taxon>
        <taxon>Saprospirales</taxon>
        <taxon>Saprospiraceae</taxon>
        <taxon>Candidatus Defluviibacterium</taxon>
    </lineage>
</organism>
<dbReference type="Pfam" id="PF02230">
    <property type="entry name" value="Abhydrolase_2"/>
    <property type="match status" value="1"/>
</dbReference>
<feature type="chain" id="PRO_5038932975" evidence="8">
    <location>
        <begin position="20"/>
        <end position="377"/>
    </location>
</feature>
<dbReference type="NCBIfam" id="TIGR04183">
    <property type="entry name" value="Por_Secre_tail"/>
    <property type="match status" value="1"/>
</dbReference>
<keyword evidence="6" id="KW-0119">Carbohydrate metabolism</keyword>
<sequence length="377" mass="42192">MLKIIFSLILILNGFIAQGQTNLTKTIIHDGIIRDYKIYIPKIYNPNTLTPLVFNLHGYASNNVQQEFYGDFRPIADTANFIIVHPNGTKDPLGNQFWNVGFFPSSINDVGFIEALIDSISLLYSVDPNRIYSTGMSNGGFMSHELACQSARFAAIASVAGSMTKLRNIQCRPTKLIPVLQIHGTADSTVPYLGTVGFLPIDTLINFWVTQLSCELKPNEIISIPNINLNDGSTALQYKYNKCLNNNKVELIKVENGAHTWPGAIFNIGVTCQDFSASKEIWRFFSQSTLQTSTELNTSNFEFNLLSNPVHNELIITLPGDDRYTIYISDLVGKNHGFYRVNNTFQESIQIENLEAGCYILNVTNGRVQKHLTFIKS</sequence>
<evidence type="ECO:0000256" key="3">
    <source>
        <dbReference type="ARBA" id="ARBA00022651"/>
    </source>
</evidence>